<dbReference type="SUPFAM" id="SSF47757">
    <property type="entry name" value="Chemotaxis receptor methyltransferase CheR, N-terminal domain"/>
    <property type="match status" value="1"/>
</dbReference>
<dbReference type="GO" id="GO:0032259">
    <property type="term" value="P:methylation"/>
    <property type="evidence" value="ECO:0007669"/>
    <property type="project" value="UniProtKB-KW"/>
</dbReference>
<evidence type="ECO:0000256" key="5">
    <source>
        <dbReference type="PIRNR" id="PIRNR000410"/>
    </source>
</evidence>
<organism evidence="8 9">
    <name type="scientific">Pseudoponticoccus marisrubri</name>
    <dbReference type="NCBI Taxonomy" id="1685382"/>
    <lineage>
        <taxon>Bacteria</taxon>
        <taxon>Pseudomonadati</taxon>
        <taxon>Pseudomonadota</taxon>
        <taxon>Alphaproteobacteria</taxon>
        <taxon>Rhodobacterales</taxon>
        <taxon>Roseobacteraceae</taxon>
        <taxon>Pseudoponticoccus</taxon>
    </lineage>
</organism>
<feature type="binding site" evidence="6">
    <location>
        <position position="88"/>
    </location>
    <ligand>
        <name>S-adenosyl-L-methionine</name>
        <dbReference type="ChEBI" id="CHEBI:59789"/>
    </ligand>
</feature>
<dbReference type="Gene3D" id="3.40.50.150">
    <property type="entry name" value="Vaccinia Virus protein VP39"/>
    <property type="match status" value="1"/>
</dbReference>
<gene>
    <name evidence="8" type="ORF">AVJ23_03670</name>
</gene>
<dbReference type="EMBL" id="LPXO01000001">
    <property type="protein sequence ID" value="KUF12818.1"/>
    <property type="molecule type" value="Genomic_DNA"/>
</dbReference>
<evidence type="ECO:0000256" key="2">
    <source>
        <dbReference type="ARBA" id="ARBA00022603"/>
    </source>
</evidence>
<dbReference type="STRING" id="1685382.AVJ23_03670"/>
<comment type="function">
    <text evidence="5">Methylation of the membrane-bound methyl-accepting chemotaxis proteins (MCP) to form gamma-glutamyl methyl ester residues in MCP.</text>
</comment>
<evidence type="ECO:0000256" key="6">
    <source>
        <dbReference type="PIRSR" id="PIRSR000410-1"/>
    </source>
</evidence>
<dbReference type="InterPro" id="IPR022642">
    <property type="entry name" value="CheR_C"/>
</dbReference>
<dbReference type="GO" id="GO:0008983">
    <property type="term" value="F:protein-glutamate O-methyltransferase activity"/>
    <property type="evidence" value="ECO:0007669"/>
    <property type="project" value="UniProtKB-EC"/>
</dbReference>
<accession>A0A0W7WQD2</accession>
<feature type="binding site" evidence="6">
    <location>
        <position position="82"/>
    </location>
    <ligand>
        <name>S-adenosyl-L-methionine</name>
        <dbReference type="ChEBI" id="CHEBI:59789"/>
    </ligand>
</feature>
<evidence type="ECO:0000313" key="8">
    <source>
        <dbReference type="EMBL" id="KUF12818.1"/>
    </source>
</evidence>
<feature type="binding site" evidence="6">
    <location>
        <begin position="205"/>
        <end position="206"/>
    </location>
    <ligand>
        <name>S-adenosyl-L-methionine</name>
        <dbReference type="ChEBI" id="CHEBI:59789"/>
    </ligand>
</feature>
<keyword evidence="9" id="KW-1185">Reference proteome</keyword>
<dbReference type="PIRSF" id="PIRSF000410">
    <property type="entry name" value="CheR"/>
    <property type="match status" value="1"/>
</dbReference>
<dbReference type="SUPFAM" id="SSF53335">
    <property type="entry name" value="S-adenosyl-L-methionine-dependent methyltransferases"/>
    <property type="match status" value="1"/>
</dbReference>
<evidence type="ECO:0000256" key="1">
    <source>
        <dbReference type="ARBA" id="ARBA00001541"/>
    </source>
</evidence>
<comment type="catalytic activity">
    <reaction evidence="1 5">
        <text>L-glutamyl-[protein] + S-adenosyl-L-methionine = [protein]-L-glutamate 5-O-methyl ester + S-adenosyl-L-homocysteine</text>
        <dbReference type="Rhea" id="RHEA:24452"/>
        <dbReference type="Rhea" id="RHEA-COMP:10208"/>
        <dbReference type="Rhea" id="RHEA-COMP:10311"/>
        <dbReference type="ChEBI" id="CHEBI:29973"/>
        <dbReference type="ChEBI" id="CHEBI:57856"/>
        <dbReference type="ChEBI" id="CHEBI:59789"/>
        <dbReference type="ChEBI" id="CHEBI:82795"/>
        <dbReference type="EC" id="2.1.1.80"/>
    </reaction>
</comment>
<feature type="domain" description="CheR-type methyltransferase" evidence="7">
    <location>
        <begin position="5"/>
        <end position="279"/>
    </location>
</feature>
<dbReference type="RefSeq" id="WP_058860761.1">
    <property type="nucleotide sequence ID" value="NZ_LPXO01000001.1"/>
</dbReference>
<feature type="binding site" evidence="6">
    <location>
        <begin position="222"/>
        <end position="223"/>
    </location>
    <ligand>
        <name>S-adenosyl-L-methionine</name>
        <dbReference type="ChEBI" id="CHEBI:59789"/>
    </ligand>
</feature>
<dbReference type="OrthoDB" id="9816309at2"/>
<dbReference type="InterPro" id="IPR000780">
    <property type="entry name" value="CheR_MeTrfase"/>
</dbReference>
<feature type="binding site" evidence="6">
    <location>
        <position position="148"/>
    </location>
    <ligand>
        <name>S-adenosyl-L-methionine</name>
        <dbReference type="ChEBI" id="CHEBI:59789"/>
    </ligand>
</feature>
<dbReference type="Pfam" id="PF03705">
    <property type="entry name" value="CheR_N"/>
    <property type="match status" value="1"/>
</dbReference>
<dbReference type="InterPro" id="IPR022641">
    <property type="entry name" value="CheR_N"/>
</dbReference>
<dbReference type="PANTHER" id="PTHR24422">
    <property type="entry name" value="CHEMOTAXIS PROTEIN METHYLTRANSFERASE"/>
    <property type="match status" value="1"/>
</dbReference>
<dbReference type="Proteomes" id="UP000054396">
    <property type="component" value="Unassembled WGS sequence"/>
</dbReference>
<dbReference type="PANTHER" id="PTHR24422:SF19">
    <property type="entry name" value="CHEMOTAXIS PROTEIN METHYLTRANSFERASE"/>
    <property type="match status" value="1"/>
</dbReference>
<feature type="binding site" evidence="6">
    <location>
        <position position="122"/>
    </location>
    <ligand>
        <name>S-adenosyl-L-methionine</name>
        <dbReference type="ChEBI" id="CHEBI:59789"/>
    </ligand>
</feature>
<dbReference type="InterPro" id="IPR029063">
    <property type="entry name" value="SAM-dependent_MTases_sf"/>
</dbReference>
<dbReference type="InterPro" id="IPR050903">
    <property type="entry name" value="Bact_Chemotaxis_MeTrfase"/>
</dbReference>
<dbReference type="InterPro" id="IPR026024">
    <property type="entry name" value="Chemotaxis_MeTrfase_CheR"/>
</dbReference>
<proteinExistence type="predicted"/>
<dbReference type="Pfam" id="PF01739">
    <property type="entry name" value="CheR"/>
    <property type="match status" value="1"/>
</dbReference>
<reference evidence="8 9" key="1">
    <citation type="submission" date="2015-12" db="EMBL/GenBank/DDBJ databases">
        <authorList>
            <person name="Shamseldin A."/>
            <person name="Moawad H."/>
            <person name="Abd El-Rahim W.M."/>
            <person name="Sadowsky M.J."/>
        </authorList>
    </citation>
    <scope>NUCLEOTIDE SEQUENCE [LARGE SCALE GENOMIC DNA]</scope>
    <source>
        <strain evidence="8 9">SJ5A-1</strain>
    </source>
</reference>
<dbReference type="EC" id="2.1.1.80" evidence="5"/>
<evidence type="ECO:0000256" key="4">
    <source>
        <dbReference type="ARBA" id="ARBA00022691"/>
    </source>
</evidence>
<protein>
    <recommendedName>
        <fullName evidence="5">Chemotaxis protein methyltransferase</fullName>
        <ecNumber evidence="5">2.1.1.80</ecNumber>
    </recommendedName>
</protein>
<feature type="binding site" evidence="6">
    <location>
        <position position="84"/>
    </location>
    <ligand>
        <name>S-adenosyl-L-methionine</name>
        <dbReference type="ChEBI" id="CHEBI:59789"/>
    </ligand>
</feature>
<keyword evidence="2 5" id="KW-0489">Methyltransferase</keyword>
<name>A0A0W7WQD2_9RHOB</name>
<evidence type="ECO:0000256" key="3">
    <source>
        <dbReference type="ARBA" id="ARBA00022679"/>
    </source>
</evidence>
<dbReference type="AlphaFoldDB" id="A0A0W7WQD2"/>
<dbReference type="InterPro" id="IPR036804">
    <property type="entry name" value="CheR_N_sf"/>
</dbReference>
<dbReference type="SMART" id="SM00138">
    <property type="entry name" value="MeTrc"/>
    <property type="match status" value="1"/>
</dbReference>
<evidence type="ECO:0000259" key="7">
    <source>
        <dbReference type="PROSITE" id="PS50123"/>
    </source>
</evidence>
<keyword evidence="4 5" id="KW-0949">S-adenosyl-L-methionine</keyword>
<keyword evidence="3 5" id="KW-0808">Transferase</keyword>
<sequence length="288" mass="32021">MSTGIETGDMIFSDSDYRALAALARRNYGLNLADSKKPLVHSRLSRRLKARRVAGFKEYLTLLQDRAEEAERLELISALTTNVTSFFREKHHFDILTAHLRDHVAARGRIRIWSAGCSSGQEPCSIVMTALAGGLDPGQTDFKVLATDIDPKIVEKARTGTFTEDELSGLSPDDRKRWLDRSGIDPKAWQMSPSILSHIAFAELNLISQWPFSGPFSAIFCRNVAIYFDQPTQQTLWARLCDILEPGGLLFIGHSERVTGLATRQLKPVGITTYQKIDAASALSPTEE</sequence>
<dbReference type="PRINTS" id="PR00996">
    <property type="entry name" value="CHERMTFRASE"/>
</dbReference>
<evidence type="ECO:0000313" key="9">
    <source>
        <dbReference type="Proteomes" id="UP000054396"/>
    </source>
</evidence>
<comment type="caution">
    <text evidence="8">The sequence shown here is derived from an EMBL/GenBank/DDBJ whole genome shotgun (WGS) entry which is preliminary data.</text>
</comment>
<dbReference type="Gene3D" id="1.10.155.10">
    <property type="entry name" value="Chemotaxis receptor methyltransferase CheR, N-terminal domain"/>
    <property type="match status" value="1"/>
</dbReference>
<dbReference type="PROSITE" id="PS50123">
    <property type="entry name" value="CHER"/>
    <property type="match status" value="1"/>
</dbReference>